<accession>A0A2G5I454</accession>
<dbReference type="Pfam" id="PF08031">
    <property type="entry name" value="BBE"/>
    <property type="match status" value="1"/>
</dbReference>
<evidence type="ECO:0000313" key="7">
    <source>
        <dbReference type="EMBL" id="PIA99577.1"/>
    </source>
</evidence>
<protein>
    <submittedName>
        <fullName evidence="7">6-hydroxy-D-nicotine oxidase</fullName>
    </submittedName>
</protein>
<dbReference type="EMBL" id="LKMD01000101">
    <property type="protein sequence ID" value="PIA99577.1"/>
    <property type="molecule type" value="Genomic_DNA"/>
</dbReference>
<dbReference type="Proteomes" id="UP001302367">
    <property type="component" value="Chromosome 3"/>
</dbReference>
<evidence type="ECO:0000256" key="3">
    <source>
        <dbReference type="ARBA" id="ARBA00022630"/>
    </source>
</evidence>
<dbReference type="GO" id="GO:0016491">
    <property type="term" value="F:oxidoreductase activity"/>
    <property type="evidence" value="ECO:0007669"/>
    <property type="project" value="UniProtKB-KW"/>
</dbReference>
<comment type="cofactor">
    <cofactor evidence="1">
        <name>FAD</name>
        <dbReference type="ChEBI" id="CHEBI:57692"/>
    </cofactor>
</comment>
<evidence type="ECO:0000256" key="2">
    <source>
        <dbReference type="ARBA" id="ARBA00005466"/>
    </source>
</evidence>
<dbReference type="InterPro" id="IPR016167">
    <property type="entry name" value="FAD-bd_PCMH_sub1"/>
</dbReference>
<organism evidence="7 9">
    <name type="scientific">Cercospora beticola</name>
    <name type="common">Sugarbeet leaf spot fungus</name>
    <dbReference type="NCBI Taxonomy" id="122368"/>
    <lineage>
        <taxon>Eukaryota</taxon>
        <taxon>Fungi</taxon>
        <taxon>Dikarya</taxon>
        <taxon>Ascomycota</taxon>
        <taxon>Pezizomycotina</taxon>
        <taxon>Dothideomycetes</taxon>
        <taxon>Dothideomycetidae</taxon>
        <taxon>Mycosphaerellales</taxon>
        <taxon>Mycosphaerellaceae</taxon>
        <taxon>Cercospora</taxon>
    </lineage>
</organism>
<evidence type="ECO:0000313" key="10">
    <source>
        <dbReference type="Proteomes" id="UP001302367"/>
    </source>
</evidence>
<dbReference type="PANTHER" id="PTHR42973">
    <property type="entry name" value="BINDING OXIDOREDUCTASE, PUTATIVE (AFU_ORTHOLOGUE AFUA_1G17690)-RELATED"/>
    <property type="match status" value="1"/>
</dbReference>
<gene>
    <name evidence="7" type="ORF">CB0940_02996</name>
    <name evidence="8" type="ORF">RHO25_004778</name>
</gene>
<keyword evidence="5" id="KW-0560">Oxidoreductase</keyword>
<reference evidence="8 10" key="2">
    <citation type="submission" date="2023-09" db="EMBL/GenBank/DDBJ databases">
        <title>Complete-Gapless Cercospora beticola genome.</title>
        <authorList>
            <person name="Wyatt N.A."/>
            <person name="Spanner R.E."/>
            <person name="Bolton M.D."/>
        </authorList>
    </citation>
    <scope>NUCLEOTIDE SEQUENCE [LARGE SCALE GENOMIC DNA]</scope>
    <source>
        <strain evidence="8">Cb09-40</strain>
    </source>
</reference>
<dbReference type="EMBL" id="CP134186">
    <property type="protein sequence ID" value="WPB00159.1"/>
    <property type="molecule type" value="Genomic_DNA"/>
</dbReference>
<dbReference type="InterPro" id="IPR016166">
    <property type="entry name" value="FAD-bd_PCMH"/>
</dbReference>
<dbReference type="SUPFAM" id="SSF56176">
    <property type="entry name" value="FAD-binding/transporter-associated domain-like"/>
    <property type="match status" value="1"/>
</dbReference>
<proteinExistence type="inferred from homology"/>
<name>A0A2G5I454_CERBT</name>
<dbReference type="Gene3D" id="3.30.465.10">
    <property type="match status" value="1"/>
</dbReference>
<dbReference type="AlphaFoldDB" id="A0A2G5I454"/>
<dbReference type="Gene3D" id="3.40.462.20">
    <property type="match status" value="1"/>
</dbReference>
<dbReference type="Proteomes" id="UP000230605">
    <property type="component" value="Chromosome 3"/>
</dbReference>
<keyword evidence="4" id="KW-0274">FAD</keyword>
<feature type="domain" description="FAD-binding PCMH-type" evidence="6">
    <location>
        <begin position="74"/>
        <end position="245"/>
    </location>
</feature>
<dbReference type="InterPro" id="IPR050416">
    <property type="entry name" value="FAD-linked_Oxidoreductase"/>
</dbReference>
<evidence type="ECO:0000313" key="9">
    <source>
        <dbReference type="Proteomes" id="UP000230605"/>
    </source>
</evidence>
<dbReference type="Pfam" id="PF01565">
    <property type="entry name" value="FAD_binding_4"/>
    <property type="match status" value="1"/>
</dbReference>
<dbReference type="InterPro" id="IPR016169">
    <property type="entry name" value="FAD-bd_PCMH_sub2"/>
</dbReference>
<keyword evidence="3" id="KW-0285">Flavoprotein</keyword>
<evidence type="ECO:0000256" key="4">
    <source>
        <dbReference type="ARBA" id="ARBA00022827"/>
    </source>
</evidence>
<keyword evidence="10" id="KW-1185">Reference proteome</keyword>
<dbReference type="GO" id="GO:0071949">
    <property type="term" value="F:FAD binding"/>
    <property type="evidence" value="ECO:0007669"/>
    <property type="project" value="InterPro"/>
</dbReference>
<dbReference type="PROSITE" id="PS51387">
    <property type="entry name" value="FAD_PCMH"/>
    <property type="match status" value="1"/>
</dbReference>
<evidence type="ECO:0000313" key="8">
    <source>
        <dbReference type="EMBL" id="WPB00159.1"/>
    </source>
</evidence>
<dbReference type="OrthoDB" id="415825at2759"/>
<dbReference type="Gene3D" id="3.30.43.10">
    <property type="entry name" value="Uridine Diphospho-n-acetylenolpyruvylglucosamine Reductase, domain 2"/>
    <property type="match status" value="1"/>
</dbReference>
<evidence type="ECO:0000256" key="5">
    <source>
        <dbReference type="ARBA" id="ARBA00023002"/>
    </source>
</evidence>
<dbReference type="InterPro" id="IPR012951">
    <property type="entry name" value="BBE"/>
</dbReference>
<reference evidence="7 9" key="1">
    <citation type="submission" date="2015-10" db="EMBL/GenBank/DDBJ databases">
        <title>The cercosporin biosynthetic gene cluster was horizontally transferred to several fungal lineages and shown to be expanded in Cercospora beticola based on microsynteny with recipient genomes.</title>
        <authorList>
            <person name="De Jonge R."/>
            <person name="Ebert M.K."/>
            <person name="Suttle J.C."/>
            <person name="Jurick Ii W.M."/>
            <person name="Secor G.A."/>
            <person name="Thomma B.P."/>
            <person name="Van De Peer Y."/>
            <person name="Bolton M.D."/>
        </authorList>
    </citation>
    <scope>NUCLEOTIDE SEQUENCE [LARGE SCALE GENOMIC DNA]</scope>
    <source>
        <strain evidence="7 9">09-40</strain>
    </source>
</reference>
<dbReference type="InterPro" id="IPR006094">
    <property type="entry name" value="Oxid_FAD_bind_N"/>
</dbReference>
<comment type="similarity">
    <text evidence="2">Belongs to the oxygen-dependent FAD-linked oxidoreductase family.</text>
</comment>
<dbReference type="InterPro" id="IPR036318">
    <property type="entry name" value="FAD-bd_PCMH-like_sf"/>
</dbReference>
<sequence length="512" mass="55467">MAPYLQESTELVFPDYEAGISWFPAAADKETRQRTLVNASHIDDLHRLLAATDVQIVVPQDAAYANAIHCWSQTAEKPAGVVVYPTQAHEVSATLQYAIGAGLDIAIKCGGHSTNGASSTDGGVLINLAKMKKIVVDPERMLVHVGGGCLWGEVDKAAWQHGLAVVGGSNGTTGVGGLTLGGGYGMLTGEHGLAIDNLVSAEIVLANGKVVRASECHNSDLFWALRGAGHNFGIITELTLRAHTQGDIFMGALVFPPVPQVVSKLVKLVNDLYTVTDTPAGPSSKSAGKTMGLLGITHQHGRTGILLVVTYNGPEQEAREIYKPFFELGPVFENTRMAAYPEVNSQVPAAHGIRSSMKGAAFTLPIRDTFFLDIVRRYQEFMQRCPEASGSLVGWELMDPTKVCASDNGSFATRGFHLNSVIMPMWRSANLDDTCRNWARQIGSRFQDELDCSMGKGVRSDRGAVLLYGNYDQYDETAEDIFGANYPRLQQLKAKYDPSNIFNKLYPIEPKC</sequence>
<dbReference type="PANTHER" id="PTHR42973:SF39">
    <property type="entry name" value="FAD-BINDING PCMH-TYPE DOMAIN-CONTAINING PROTEIN"/>
    <property type="match status" value="1"/>
</dbReference>
<evidence type="ECO:0000259" key="6">
    <source>
        <dbReference type="PROSITE" id="PS51387"/>
    </source>
</evidence>
<evidence type="ECO:0000256" key="1">
    <source>
        <dbReference type="ARBA" id="ARBA00001974"/>
    </source>
</evidence>